<accession>A0AC60VYA1</accession>
<proteinExistence type="predicted"/>
<dbReference type="Proteomes" id="UP000559653">
    <property type="component" value="Unassembled WGS sequence"/>
</dbReference>
<name>A0AC60VYA1_9ARCH</name>
<gene>
    <name evidence="1" type="ORF">H2B03_04660</name>
</gene>
<organism evidence="1 2">
    <name type="scientific">Candidatus Nitrosomaritimum aestuariumsis</name>
    <dbReference type="NCBI Taxonomy" id="3342354"/>
    <lineage>
        <taxon>Archaea</taxon>
        <taxon>Nitrososphaerota</taxon>
        <taxon>Nitrososphaeria</taxon>
        <taxon>Nitrosopumilales</taxon>
        <taxon>Nitrosopumilaceae</taxon>
        <taxon>Candidatus Nitrosomaritimum</taxon>
    </lineage>
</organism>
<evidence type="ECO:0000313" key="1">
    <source>
        <dbReference type="EMBL" id="MBA4452449.1"/>
    </source>
</evidence>
<comment type="caution">
    <text evidence="1">The sequence shown here is derived from an EMBL/GenBank/DDBJ whole genome shotgun (WGS) entry which is preliminary data.</text>
</comment>
<protein>
    <submittedName>
        <fullName evidence="1">Uncharacterized protein</fullName>
    </submittedName>
</protein>
<evidence type="ECO:0000313" key="2">
    <source>
        <dbReference type="Proteomes" id="UP000559653"/>
    </source>
</evidence>
<sequence length="434" mass="48575">MKLIIIVLLAILFIPMHFAFSETMNEGKIYWKKDIISPNSFAKIIVEDNDMNKKEYPNFADKFSIVVWSDSSPDPIDVEVVETGVYSGVFTGTIYISDTKSEGKKLFAKPGEFIYALYVDSTTNSGDTIDLTSAAVVKISGQDMSEFLDKLDSSMRSNQEGKIPAWIKNNALWWAEGQIDDSSFTQGIEFLIKENILSISHVSNNEKSEKIPAWIKNNALWWAQGKTSDGEFIGAIGHLIASGIISVPSQSGVTIPSEVKNQNPLDKELEKCQQISRSYERLNCEKEVKFKSNVAWYKQNAVAYQVGSMTFYYPGMGHPGNSFEINSSGQALLYLRILVENNSPSDNISMFCSGPSVCNYDVWNGDKSFKYSSQDFTSGQIVLKPGDQKEFNMFFGPNIGYGGTTFEYDSSKEYFFRITESWGSQNIPLNLSSN</sequence>
<dbReference type="EMBL" id="JACEMZ010000024">
    <property type="protein sequence ID" value="MBA4452449.1"/>
    <property type="molecule type" value="Genomic_DNA"/>
</dbReference>
<reference evidence="1 2" key="1">
    <citation type="journal article" date="2020" name="Appl. Environ. Microbiol.">
        <title>Genomic Characteristics of a Novel Species of Ammonia-Oxidizing Archaea from the Jiulong River Estuary.</title>
        <authorList>
            <person name="Zou D."/>
            <person name="Wan R."/>
            <person name="Han L."/>
            <person name="Xu M.N."/>
            <person name="Liu Y."/>
            <person name="Liu H."/>
            <person name="Kao S.J."/>
            <person name="Li M."/>
        </authorList>
    </citation>
    <scope>NUCLEOTIDE SEQUENCE [LARGE SCALE GENOMIC DNA]</scope>
    <source>
        <strain evidence="1">W1bin1</strain>
    </source>
</reference>